<organism evidence="1 2">
    <name type="scientific">Bifidobacterium breve</name>
    <dbReference type="NCBI Taxonomy" id="1685"/>
    <lineage>
        <taxon>Bacteria</taxon>
        <taxon>Bacillati</taxon>
        <taxon>Actinomycetota</taxon>
        <taxon>Actinomycetes</taxon>
        <taxon>Bifidobacteriales</taxon>
        <taxon>Bifidobacteriaceae</taxon>
        <taxon>Bifidobacterium</taxon>
    </lineage>
</organism>
<dbReference type="Gene3D" id="3.10.350.10">
    <property type="entry name" value="LysM domain"/>
    <property type="match status" value="1"/>
</dbReference>
<dbReference type="RefSeq" id="WP_106621384.1">
    <property type="nucleotide sequence ID" value="NZ_CP021552.1"/>
</dbReference>
<dbReference type="EMBL" id="CP023198">
    <property type="protein sequence ID" value="AUE17948.1"/>
    <property type="molecule type" value="Genomic_DNA"/>
</dbReference>
<dbReference type="AlphaFoldDB" id="A0AAN1IFF4"/>
<dbReference type="InterPro" id="IPR036779">
    <property type="entry name" value="LysM_dom_sf"/>
</dbReference>
<evidence type="ECO:0000313" key="1">
    <source>
        <dbReference type="EMBL" id="AUE17948.1"/>
    </source>
</evidence>
<evidence type="ECO:0000313" key="2">
    <source>
        <dbReference type="Proteomes" id="UP000232496"/>
    </source>
</evidence>
<dbReference type="GO" id="GO:0016787">
    <property type="term" value="F:hydrolase activity"/>
    <property type="evidence" value="ECO:0007669"/>
    <property type="project" value="UniProtKB-KW"/>
</dbReference>
<protein>
    <submittedName>
        <fullName evidence="1">Glycosyl hydrolases family 25 lysozyme</fullName>
    </submittedName>
</protein>
<gene>
    <name evidence="1" type="ORF">DRBB29_0378</name>
</gene>
<keyword evidence="1" id="KW-0378">Hydrolase</keyword>
<reference evidence="1 2" key="1">
    <citation type="submission" date="2017-09" db="EMBL/GenBank/DDBJ databases">
        <title>Comparative genomics and methylome analysis of the gut commensal Bifidobacterium breve.</title>
        <authorList>
            <person name="Bottacini F."/>
            <person name="Morrissey R."/>
            <person name="Roberts R.J."/>
            <person name="James K."/>
            <person name="van Breen J."/>
            <person name="Egan M."/>
            <person name="Lambert J."/>
            <person name="van Limpt K."/>
            <person name="Stanton C."/>
            <person name="Knol J."/>
            <person name="O' Connell Motherway M."/>
            <person name="van Sinderen D."/>
        </authorList>
    </citation>
    <scope>NUCLEOTIDE SEQUENCE [LARGE SCALE GENOMIC DNA]</scope>
    <source>
        <strain evidence="1 2">DRBB29</strain>
    </source>
</reference>
<proteinExistence type="predicted"/>
<accession>A0AAN1IFF4</accession>
<name>A0AAN1IFF4_BIFBR</name>
<sequence length="71" mass="7693">MRAQWRRHFFLRVDRGVGANGNSAANTGRRSIVITAGDCLWNHFGADSARVAAANGISNPNLVRAGTVIHY</sequence>
<dbReference type="Proteomes" id="UP000232496">
    <property type="component" value="Chromosome"/>
</dbReference>